<dbReference type="InterPro" id="IPR006327">
    <property type="entry name" value="PTS_IIC_fruc"/>
</dbReference>
<feature type="domain" description="PTS EIIC type-2" evidence="10">
    <location>
        <begin position="7"/>
        <end position="345"/>
    </location>
</feature>
<feature type="transmembrane region" description="Helical" evidence="9">
    <location>
        <begin position="137"/>
        <end position="163"/>
    </location>
</feature>
<feature type="transmembrane region" description="Helical" evidence="9">
    <location>
        <begin position="276"/>
        <end position="297"/>
    </location>
</feature>
<feature type="transmembrane region" description="Helical" evidence="9">
    <location>
        <begin position="317"/>
        <end position="335"/>
    </location>
</feature>
<name>A0ABU3F818_9ENTE</name>
<evidence type="ECO:0000256" key="5">
    <source>
        <dbReference type="ARBA" id="ARBA00022683"/>
    </source>
</evidence>
<dbReference type="RefSeq" id="WP_311829485.1">
    <property type="nucleotide sequence ID" value="NZ_JARQAJ010000001.1"/>
</dbReference>
<proteinExistence type="predicted"/>
<accession>A0ABU3F818</accession>
<keyword evidence="7 9" id="KW-1133">Transmembrane helix</keyword>
<dbReference type="Pfam" id="PF02378">
    <property type="entry name" value="PTS_EIIC"/>
    <property type="match status" value="1"/>
</dbReference>
<feature type="transmembrane region" description="Helical" evidence="9">
    <location>
        <begin position="52"/>
        <end position="74"/>
    </location>
</feature>
<dbReference type="PANTHER" id="PTHR30505">
    <property type="entry name" value="FRUCTOSE-LIKE PERMEASE"/>
    <property type="match status" value="1"/>
</dbReference>
<dbReference type="PANTHER" id="PTHR30505:SF0">
    <property type="entry name" value="FRUCTOSE-LIKE PTS SYSTEM EIIBC COMPONENT-RELATED"/>
    <property type="match status" value="1"/>
</dbReference>
<feature type="transmembrane region" description="Helical" evidence="9">
    <location>
        <begin position="214"/>
        <end position="233"/>
    </location>
</feature>
<keyword evidence="4" id="KW-0762">Sugar transport</keyword>
<keyword evidence="3" id="KW-1003">Cell membrane</keyword>
<dbReference type="EMBL" id="JARQAJ010000001">
    <property type="protein sequence ID" value="MDT2758805.1"/>
    <property type="molecule type" value="Genomic_DNA"/>
</dbReference>
<dbReference type="Proteomes" id="UP001181046">
    <property type="component" value="Unassembled WGS sequence"/>
</dbReference>
<evidence type="ECO:0000256" key="6">
    <source>
        <dbReference type="ARBA" id="ARBA00022692"/>
    </source>
</evidence>
<dbReference type="NCBIfam" id="TIGR01427">
    <property type="entry name" value="PTS_IIC_fructo"/>
    <property type="match status" value="1"/>
</dbReference>
<evidence type="ECO:0000256" key="7">
    <source>
        <dbReference type="ARBA" id="ARBA00022989"/>
    </source>
</evidence>
<evidence type="ECO:0000256" key="2">
    <source>
        <dbReference type="ARBA" id="ARBA00022448"/>
    </source>
</evidence>
<comment type="caution">
    <text evidence="11">The sequence shown here is derived from an EMBL/GenBank/DDBJ whole genome shotgun (WGS) entry which is preliminary data.</text>
</comment>
<evidence type="ECO:0000313" key="12">
    <source>
        <dbReference type="Proteomes" id="UP001181046"/>
    </source>
</evidence>
<evidence type="ECO:0000256" key="1">
    <source>
        <dbReference type="ARBA" id="ARBA00004429"/>
    </source>
</evidence>
<evidence type="ECO:0000256" key="3">
    <source>
        <dbReference type="ARBA" id="ARBA00022475"/>
    </source>
</evidence>
<dbReference type="PROSITE" id="PS51104">
    <property type="entry name" value="PTS_EIIC_TYPE_2"/>
    <property type="match status" value="1"/>
</dbReference>
<evidence type="ECO:0000256" key="4">
    <source>
        <dbReference type="ARBA" id="ARBA00022597"/>
    </source>
</evidence>
<evidence type="ECO:0000256" key="9">
    <source>
        <dbReference type="SAM" id="Phobius"/>
    </source>
</evidence>
<protein>
    <submittedName>
        <fullName evidence="11">PTS fructose transporter subunit IIC</fullName>
    </submittedName>
</protein>
<keyword evidence="2" id="KW-0813">Transport</keyword>
<organism evidence="11 12">
    <name type="scientific">Enterococcus xiangfangensis</name>
    <dbReference type="NCBI Taxonomy" id="1296537"/>
    <lineage>
        <taxon>Bacteria</taxon>
        <taxon>Bacillati</taxon>
        <taxon>Bacillota</taxon>
        <taxon>Bacilli</taxon>
        <taxon>Lactobacillales</taxon>
        <taxon>Enterococcaceae</taxon>
        <taxon>Enterococcus</taxon>
    </lineage>
</organism>
<keyword evidence="5" id="KW-0598">Phosphotransferase system</keyword>
<dbReference type="InterPro" id="IPR013014">
    <property type="entry name" value="PTS_EIIC_2"/>
</dbReference>
<comment type="subcellular location">
    <subcellularLocation>
        <location evidence="1">Cell inner membrane</location>
        <topology evidence="1">Multi-pass membrane protein</topology>
    </subcellularLocation>
</comment>
<gene>
    <name evidence="11" type="ORF">P7H27_03420</name>
</gene>
<keyword evidence="6 9" id="KW-0812">Transmembrane</keyword>
<sequence>MFKKLQLKKHALTAISYMLPVVVTAGLLIAIGNLTGGGVIEDYKTAYSVPDALVSLGVLGMGLLAPVISAAIAYSIADRPGIGPGLFMGLIANSIGAGFLGGMLGGYLVGFFVLFLVKNLKVPKWAQGLMPMMIVPLLSTLIIGLLMFFIIGVPIVWATEALTEFLEGLQGSGRFLFGSIVGGMAAFDFGGPVNKVASLFADGLLLEGVQEPEAVKVLASMVPPFGVTISWVLSKIFRKKKYSEEEQDNIKIAFPMGLCMITEGVIPIAAVDPLRVILSCTVGAAIGGGLSMSWGVGSPVPSGGVFIIPAMTDPLKFTLALLIGSAITGILLFVLKKAPVENEIRDDEEEEEVDFSSIKIS</sequence>
<feature type="transmembrane region" description="Helical" evidence="9">
    <location>
        <begin position="12"/>
        <end position="32"/>
    </location>
</feature>
<dbReference type="InterPro" id="IPR050864">
    <property type="entry name" value="Bacterial_PTS_Sugar_Transport"/>
</dbReference>
<evidence type="ECO:0000259" key="10">
    <source>
        <dbReference type="PROSITE" id="PS51104"/>
    </source>
</evidence>
<evidence type="ECO:0000313" key="11">
    <source>
        <dbReference type="EMBL" id="MDT2758805.1"/>
    </source>
</evidence>
<feature type="transmembrane region" description="Helical" evidence="9">
    <location>
        <begin position="86"/>
        <end position="117"/>
    </location>
</feature>
<keyword evidence="8 9" id="KW-0472">Membrane</keyword>
<keyword evidence="12" id="KW-1185">Reference proteome</keyword>
<evidence type="ECO:0000256" key="8">
    <source>
        <dbReference type="ARBA" id="ARBA00023136"/>
    </source>
</evidence>
<dbReference type="InterPro" id="IPR003352">
    <property type="entry name" value="PTS_EIIC"/>
</dbReference>
<reference evidence="11" key="1">
    <citation type="submission" date="2023-03" db="EMBL/GenBank/DDBJ databases">
        <authorList>
            <person name="Shen W."/>
            <person name="Cai J."/>
        </authorList>
    </citation>
    <scope>NUCLEOTIDE SEQUENCE</scope>
    <source>
        <strain evidence="11">P66-3</strain>
    </source>
</reference>